<comment type="caution">
    <text evidence="6">The sequence shown here is derived from an EMBL/GenBank/DDBJ whole genome shotgun (WGS) entry which is preliminary data.</text>
</comment>
<dbReference type="PANTHER" id="PTHR42877:SF5">
    <property type="entry name" value="L-ORNITHINE N(5)-MONOOXYGENASE-RELATED"/>
    <property type="match status" value="1"/>
</dbReference>
<dbReference type="EMBL" id="BROQ01000305">
    <property type="protein sequence ID" value="GKZ27870.1"/>
    <property type="molecule type" value="Genomic_DNA"/>
</dbReference>
<accession>A0A9W5Z2D8</accession>
<gene>
    <name evidence="6" type="ORF">AbraCBS73388_006207</name>
</gene>
<dbReference type="SUPFAM" id="SSF51905">
    <property type="entry name" value="FAD/NAD(P)-binding domain"/>
    <property type="match status" value="1"/>
</dbReference>
<protein>
    <recommendedName>
        <fullName evidence="8">FAD/NAD(P)-binding domain-containing protein</fullName>
    </recommendedName>
</protein>
<dbReference type="AlphaFoldDB" id="A0A9W5Z2D8"/>
<evidence type="ECO:0000256" key="5">
    <source>
        <dbReference type="ARBA" id="ARBA00023002"/>
    </source>
</evidence>
<evidence type="ECO:0000256" key="4">
    <source>
        <dbReference type="ARBA" id="ARBA00022827"/>
    </source>
</evidence>
<keyword evidence="5" id="KW-0560">Oxidoreductase</keyword>
<comment type="cofactor">
    <cofactor evidence="1">
        <name>FAD</name>
        <dbReference type="ChEBI" id="CHEBI:57692"/>
    </cofactor>
</comment>
<dbReference type="Gene3D" id="3.50.50.60">
    <property type="entry name" value="FAD/NAD(P)-binding domain"/>
    <property type="match status" value="1"/>
</dbReference>
<keyword evidence="3" id="KW-0285">Flavoprotein</keyword>
<evidence type="ECO:0008006" key="8">
    <source>
        <dbReference type="Google" id="ProtNLM"/>
    </source>
</evidence>
<dbReference type="Pfam" id="PF00743">
    <property type="entry name" value="FMO-like"/>
    <property type="match status" value="1"/>
</dbReference>
<dbReference type="InterPro" id="IPR051209">
    <property type="entry name" value="FAD-bind_Monooxygenase_sf"/>
</dbReference>
<evidence type="ECO:0000256" key="3">
    <source>
        <dbReference type="ARBA" id="ARBA00022630"/>
    </source>
</evidence>
<reference evidence="6" key="1">
    <citation type="submission" date="2022-07" db="EMBL/GenBank/DDBJ databases">
        <title>Taxonomy of Aspergillus series Nigri: significant species reduction supported by multi-species coalescent approaches.</title>
        <authorList>
            <person name="Bian C."/>
            <person name="Kusuya Y."/>
            <person name="Sklenar F."/>
            <person name="D'hooge E."/>
            <person name="Yaguchi T."/>
            <person name="Takahashi H."/>
            <person name="Hubka V."/>
        </authorList>
    </citation>
    <scope>NUCLEOTIDE SEQUENCE</scope>
    <source>
        <strain evidence="6">CBS 733.88</strain>
    </source>
</reference>
<sequence length="363" mass="41512">MADFSIRTRRVDEALFLESPELIVIGAGPSGIALAYTLKHRLGFRDFTLYDRLDGPGGTWRLNKYPGVGCDVPTILYSFSFNQNPNWSKELCEGDEILQYMEDTVDKFELREHMQFGVECISASWNKDGFWEVRLLDIITNTEYVRTATVFISAVGGISKPRDIRFPGMEKFQGDIMHTARWDTQFDYSGKRLAVIGNGCSAAQVVPAIAKKAGLVKQYARSAQWYHERPNREFTAFEKWCFKYIPLWERYLRLRLFLISDALVATYMPGAVAERLRAQAENRARKYICETAPKKYHKDLIPNFPLGCKRRIFDPNYLESLHRSNVELAPVGIDHFDETGIVSLDGVRTEFDAVVLATGFDVQ</sequence>
<dbReference type="GO" id="GO:0050660">
    <property type="term" value="F:flavin adenine dinucleotide binding"/>
    <property type="evidence" value="ECO:0007669"/>
    <property type="project" value="InterPro"/>
</dbReference>
<dbReference type="PANTHER" id="PTHR42877">
    <property type="entry name" value="L-ORNITHINE N(5)-MONOOXYGENASE-RELATED"/>
    <property type="match status" value="1"/>
</dbReference>
<feature type="non-terminal residue" evidence="6">
    <location>
        <position position="363"/>
    </location>
</feature>
<evidence type="ECO:0000313" key="7">
    <source>
        <dbReference type="Proteomes" id="UP001143548"/>
    </source>
</evidence>
<evidence type="ECO:0000256" key="1">
    <source>
        <dbReference type="ARBA" id="ARBA00001974"/>
    </source>
</evidence>
<dbReference type="Proteomes" id="UP001143548">
    <property type="component" value="Unassembled WGS sequence"/>
</dbReference>
<keyword evidence="4" id="KW-0274">FAD</keyword>
<evidence type="ECO:0000256" key="2">
    <source>
        <dbReference type="ARBA" id="ARBA00010139"/>
    </source>
</evidence>
<name>A0A9W5Z2D8_9EURO</name>
<dbReference type="InterPro" id="IPR020946">
    <property type="entry name" value="Flavin_mOase-like"/>
</dbReference>
<dbReference type="GO" id="GO:0004499">
    <property type="term" value="F:N,N-dimethylaniline monooxygenase activity"/>
    <property type="evidence" value="ECO:0007669"/>
    <property type="project" value="InterPro"/>
</dbReference>
<dbReference type="InterPro" id="IPR036188">
    <property type="entry name" value="FAD/NAD-bd_sf"/>
</dbReference>
<proteinExistence type="inferred from homology"/>
<comment type="similarity">
    <text evidence="2">Belongs to the FAD-binding monooxygenase family.</text>
</comment>
<organism evidence="6 7">
    <name type="scientific">Aspergillus brasiliensis</name>
    <dbReference type="NCBI Taxonomy" id="319629"/>
    <lineage>
        <taxon>Eukaryota</taxon>
        <taxon>Fungi</taxon>
        <taxon>Dikarya</taxon>
        <taxon>Ascomycota</taxon>
        <taxon>Pezizomycotina</taxon>
        <taxon>Eurotiomycetes</taxon>
        <taxon>Eurotiomycetidae</taxon>
        <taxon>Eurotiales</taxon>
        <taxon>Aspergillaceae</taxon>
        <taxon>Aspergillus</taxon>
        <taxon>Aspergillus subgen. Circumdati</taxon>
    </lineage>
</organism>
<dbReference type="PRINTS" id="PR00368">
    <property type="entry name" value="FADPNR"/>
</dbReference>
<evidence type="ECO:0000313" key="6">
    <source>
        <dbReference type="EMBL" id="GKZ27870.1"/>
    </source>
</evidence>
<dbReference type="GO" id="GO:0050661">
    <property type="term" value="F:NADP binding"/>
    <property type="evidence" value="ECO:0007669"/>
    <property type="project" value="InterPro"/>
</dbReference>